<keyword evidence="5 8" id="KW-1133">Transmembrane helix</keyword>
<name>A0A9N9XV42_PHYSR</name>
<protein>
    <recommendedName>
        <fullName evidence="3">Single-pass membrane and coiled-coil domain-containing protein 4 homolog</fullName>
    </recommendedName>
</protein>
<proteinExistence type="inferred from homology"/>
<evidence type="ECO:0000313" key="10">
    <source>
        <dbReference type="Proteomes" id="UP001153712"/>
    </source>
</evidence>
<keyword evidence="10" id="KW-1185">Reference proteome</keyword>
<dbReference type="AlphaFoldDB" id="A0A9N9XV42"/>
<comment type="similarity">
    <text evidence="2">Belongs to the SMCO4 family.</text>
</comment>
<evidence type="ECO:0000256" key="8">
    <source>
        <dbReference type="SAM" id="Phobius"/>
    </source>
</evidence>
<feature type="transmembrane region" description="Helical" evidence="8">
    <location>
        <begin position="63"/>
        <end position="84"/>
    </location>
</feature>
<dbReference type="PANTHER" id="PTHR34644">
    <property type="entry name" value="SINGLE-PASS MEMBRANE AND COILED-COIL DOMAIN-CONTAINING PROTEIN 4"/>
    <property type="match status" value="1"/>
</dbReference>
<evidence type="ECO:0000256" key="4">
    <source>
        <dbReference type="ARBA" id="ARBA00022692"/>
    </source>
</evidence>
<evidence type="ECO:0000256" key="1">
    <source>
        <dbReference type="ARBA" id="ARBA00004167"/>
    </source>
</evidence>
<reference evidence="9" key="1">
    <citation type="submission" date="2022-01" db="EMBL/GenBank/DDBJ databases">
        <authorList>
            <person name="King R."/>
        </authorList>
    </citation>
    <scope>NUCLEOTIDE SEQUENCE</scope>
</reference>
<dbReference type="Proteomes" id="UP001153712">
    <property type="component" value="Chromosome 6"/>
</dbReference>
<evidence type="ECO:0000256" key="3">
    <source>
        <dbReference type="ARBA" id="ARBA00017028"/>
    </source>
</evidence>
<gene>
    <name evidence="9" type="ORF">PHYEVI_LOCUS9477</name>
</gene>
<comment type="subcellular location">
    <subcellularLocation>
        <location evidence="1">Membrane</location>
        <topology evidence="1">Single-pass membrane protein</topology>
    </subcellularLocation>
</comment>
<evidence type="ECO:0000256" key="6">
    <source>
        <dbReference type="ARBA" id="ARBA00023054"/>
    </source>
</evidence>
<evidence type="ECO:0000256" key="5">
    <source>
        <dbReference type="ARBA" id="ARBA00022989"/>
    </source>
</evidence>
<evidence type="ECO:0000313" key="9">
    <source>
        <dbReference type="EMBL" id="CAG9863178.1"/>
    </source>
</evidence>
<accession>A0A9N9XV42</accession>
<dbReference type="Pfam" id="PF15012">
    <property type="entry name" value="DUF4519"/>
    <property type="match status" value="1"/>
</dbReference>
<feature type="transmembrane region" description="Helical" evidence="8">
    <location>
        <begin position="15"/>
        <end position="37"/>
    </location>
</feature>
<evidence type="ECO:0000256" key="2">
    <source>
        <dbReference type="ARBA" id="ARBA00009202"/>
    </source>
</evidence>
<dbReference type="PANTHER" id="PTHR34644:SF2">
    <property type="entry name" value="SINGLE-PASS MEMBRANE AND COILED-COIL DOMAIN-CONTAINING PROTEIN 4"/>
    <property type="match status" value="1"/>
</dbReference>
<dbReference type="InterPro" id="IPR027960">
    <property type="entry name" value="DUF4519"/>
</dbReference>
<dbReference type="OrthoDB" id="10266771at2759"/>
<evidence type="ECO:0000256" key="7">
    <source>
        <dbReference type="ARBA" id="ARBA00023136"/>
    </source>
</evidence>
<keyword evidence="6" id="KW-0175">Coiled coil</keyword>
<dbReference type="GO" id="GO:0016020">
    <property type="term" value="C:membrane"/>
    <property type="evidence" value="ECO:0007669"/>
    <property type="project" value="UniProtKB-SubCell"/>
</dbReference>
<keyword evidence="7 8" id="KW-0472">Membrane</keyword>
<sequence length="94" mass="11014">MLTTDNSDNDVDVVAWKYFFFFVLLYFYFLVLSSNMARPGKTKESSKEKKLRRKEFAETQKQVKTIVVPGLIAIAIFIMAYVYIKTRPRDGFID</sequence>
<dbReference type="EMBL" id="OU900099">
    <property type="protein sequence ID" value="CAG9863178.1"/>
    <property type="molecule type" value="Genomic_DNA"/>
</dbReference>
<keyword evidence="4 8" id="KW-0812">Transmembrane</keyword>
<organism evidence="9 10">
    <name type="scientific">Phyllotreta striolata</name>
    <name type="common">Striped flea beetle</name>
    <name type="synonym">Crioceris striolata</name>
    <dbReference type="NCBI Taxonomy" id="444603"/>
    <lineage>
        <taxon>Eukaryota</taxon>
        <taxon>Metazoa</taxon>
        <taxon>Ecdysozoa</taxon>
        <taxon>Arthropoda</taxon>
        <taxon>Hexapoda</taxon>
        <taxon>Insecta</taxon>
        <taxon>Pterygota</taxon>
        <taxon>Neoptera</taxon>
        <taxon>Endopterygota</taxon>
        <taxon>Coleoptera</taxon>
        <taxon>Polyphaga</taxon>
        <taxon>Cucujiformia</taxon>
        <taxon>Chrysomeloidea</taxon>
        <taxon>Chrysomelidae</taxon>
        <taxon>Galerucinae</taxon>
        <taxon>Alticini</taxon>
        <taxon>Phyllotreta</taxon>
    </lineage>
</organism>